<dbReference type="OrthoDB" id="6432617at2"/>
<evidence type="ECO:0000313" key="5">
    <source>
        <dbReference type="EMBL" id="OAT22573.1"/>
    </source>
</evidence>
<dbReference type="EMBL" id="LXEN01000150">
    <property type="protein sequence ID" value="OAT22573.1"/>
    <property type="molecule type" value="Genomic_DNA"/>
</dbReference>
<name>A0A198FCE8_9GAMM</name>
<dbReference type="STRING" id="1354337.M983_2986"/>
<keyword evidence="3" id="KW-0238">DNA-binding</keyword>
<organism evidence="5 6">
    <name type="scientific">Proteus myxofaciens ATCC 19692</name>
    <dbReference type="NCBI Taxonomy" id="1354337"/>
    <lineage>
        <taxon>Bacteria</taxon>
        <taxon>Pseudomonadati</taxon>
        <taxon>Pseudomonadota</taxon>
        <taxon>Gammaproteobacteria</taxon>
        <taxon>Enterobacterales</taxon>
        <taxon>Morganellaceae</taxon>
        <taxon>Proteus</taxon>
    </lineage>
</organism>
<keyword evidence="2" id="KW-0805">Transcription regulation</keyword>
<evidence type="ECO:0000313" key="6">
    <source>
        <dbReference type="Proteomes" id="UP000094023"/>
    </source>
</evidence>
<dbReference type="GO" id="GO:0003677">
    <property type="term" value="F:DNA binding"/>
    <property type="evidence" value="ECO:0007669"/>
    <property type="project" value="UniProtKB-KW"/>
</dbReference>
<gene>
    <name evidence="5" type="ORF">M983_2986</name>
</gene>
<keyword evidence="6" id="KW-1185">Reference proteome</keyword>
<evidence type="ECO:0000256" key="2">
    <source>
        <dbReference type="ARBA" id="ARBA00023015"/>
    </source>
</evidence>
<evidence type="ECO:0000256" key="4">
    <source>
        <dbReference type="ARBA" id="ARBA00023163"/>
    </source>
</evidence>
<evidence type="ECO:0000256" key="1">
    <source>
        <dbReference type="ARBA" id="ARBA00010234"/>
    </source>
</evidence>
<accession>A0A198FCE8</accession>
<comment type="caution">
    <text evidence="5">The sequence shown here is derived from an EMBL/GenBank/DDBJ whole genome shotgun (WGS) entry which is preliminary data.</text>
</comment>
<proteinExistence type="inferred from homology"/>
<protein>
    <submittedName>
        <fullName evidence="5">Phage antitermination protein Q</fullName>
    </submittedName>
</protein>
<dbReference type="Pfam" id="PF06530">
    <property type="entry name" value="Phage_antitermQ"/>
    <property type="match status" value="1"/>
</dbReference>
<sequence length="146" mass="16333">MRDMQEVLSRWGAWSANEGNSVDYSSIAAGFKGLIPPSSSSRIACSDDDGLLIDSVITHLKRTRKEDELELIVAHYIYGVSKRRIAKSWKVSEGRIRQQMQVAEGFIEGCLAMLNVPLEMDIEVMESPGIINSKKVLVRYAKTMLV</sequence>
<evidence type="ECO:0000256" key="3">
    <source>
        <dbReference type="ARBA" id="ARBA00023125"/>
    </source>
</evidence>
<dbReference type="RefSeq" id="WP_066752793.1">
    <property type="nucleotide sequence ID" value="NZ_LXEN01000150.1"/>
</dbReference>
<dbReference type="Proteomes" id="UP000094023">
    <property type="component" value="Unassembled WGS sequence"/>
</dbReference>
<dbReference type="GO" id="GO:0060567">
    <property type="term" value="P:negative regulation of termination of DNA-templated transcription"/>
    <property type="evidence" value="ECO:0007669"/>
    <property type="project" value="InterPro"/>
</dbReference>
<reference evidence="5 6" key="1">
    <citation type="submission" date="2016-04" db="EMBL/GenBank/DDBJ databases">
        <title>ATOL: Assembling a taxonomically balanced genome-scale reconstruction of the evolutionary history of the Enterobacteriaceae.</title>
        <authorList>
            <person name="Plunkett G.III."/>
            <person name="Neeno-Eckwall E.C."/>
            <person name="Glasner J.D."/>
            <person name="Perna N.T."/>
        </authorList>
    </citation>
    <scope>NUCLEOTIDE SEQUENCE [LARGE SCALE GENOMIC DNA]</scope>
    <source>
        <strain evidence="5 6">ATCC 19692</strain>
    </source>
</reference>
<dbReference type="InterPro" id="IPR010534">
    <property type="entry name" value="Phage_933W_GpQ"/>
</dbReference>
<comment type="similarity">
    <text evidence="1">Belongs to the phage antitermination Q type 1 family.</text>
</comment>
<dbReference type="AlphaFoldDB" id="A0A198FCE8"/>
<keyword evidence="4" id="KW-0804">Transcription</keyword>